<proteinExistence type="predicted"/>
<dbReference type="Gene3D" id="2.60.120.1390">
    <property type="match status" value="3"/>
</dbReference>
<dbReference type="Proteomes" id="UP000198976">
    <property type="component" value="Chromosome I"/>
</dbReference>
<evidence type="ECO:0000313" key="5">
    <source>
        <dbReference type="Proteomes" id="UP000198976"/>
    </source>
</evidence>
<keyword evidence="2" id="KW-0812">Transmembrane</keyword>
<gene>
    <name evidence="4" type="ORF">SAMN04489714_0382</name>
</gene>
<feature type="transmembrane region" description="Helical" evidence="2">
    <location>
        <begin position="874"/>
        <end position="894"/>
    </location>
</feature>
<keyword evidence="2" id="KW-0472">Membrane</keyword>
<name>A0ABY0V5I4_9ACTO</name>
<evidence type="ECO:0008006" key="6">
    <source>
        <dbReference type="Google" id="ProtNLM"/>
    </source>
</evidence>
<feature type="chain" id="PRO_5046602983" description="DUF2961 domain-containing protein" evidence="3">
    <location>
        <begin position="29"/>
        <end position="898"/>
    </location>
</feature>
<protein>
    <recommendedName>
        <fullName evidence="6">DUF2961 domain-containing protein</fullName>
    </recommendedName>
</protein>
<dbReference type="InterPro" id="IPR021345">
    <property type="entry name" value="DUF2961"/>
</dbReference>
<evidence type="ECO:0000256" key="3">
    <source>
        <dbReference type="SAM" id="SignalP"/>
    </source>
</evidence>
<reference evidence="4 5" key="1">
    <citation type="submission" date="2016-10" db="EMBL/GenBank/DDBJ databases">
        <authorList>
            <person name="Varghese N."/>
            <person name="Submissions S."/>
        </authorList>
    </citation>
    <scope>NUCLEOTIDE SEQUENCE [LARGE SCALE GENOMIC DNA]</scope>
    <source>
        <strain evidence="4 5">DSM 9169</strain>
    </source>
</reference>
<evidence type="ECO:0000256" key="1">
    <source>
        <dbReference type="SAM" id="MobiDB-lite"/>
    </source>
</evidence>
<accession>A0ABY0V5I4</accession>
<feature type="region of interest" description="Disordered" evidence="1">
    <location>
        <begin position="834"/>
        <end position="872"/>
    </location>
</feature>
<dbReference type="Pfam" id="PF11175">
    <property type="entry name" value="DUF2961"/>
    <property type="match status" value="1"/>
</dbReference>
<keyword evidence="5" id="KW-1185">Reference proteome</keyword>
<feature type="compositionally biased region" description="Pro residues" evidence="1">
    <location>
        <begin position="838"/>
        <end position="852"/>
    </location>
</feature>
<evidence type="ECO:0000256" key="2">
    <source>
        <dbReference type="SAM" id="Phobius"/>
    </source>
</evidence>
<keyword evidence="3" id="KW-0732">Signal</keyword>
<evidence type="ECO:0000313" key="4">
    <source>
        <dbReference type="EMBL" id="SDT87012.1"/>
    </source>
</evidence>
<keyword evidence="2" id="KW-1133">Transmembrane helix</keyword>
<feature type="signal peptide" evidence="3">
    <location>
        <begin position="1"/>
        <end position="28"/>
    </location>
</feature>
<sequence>MNHLSRPGKIALAASTALLLSIGGLAQAAPPDENPATGWQTYTDITRLPELSTGTQSRQFSSFDREGGNDHDGFSGKYSCLRTTDEGCVLAEATGAGEIQSIWSTWDRGDVTKAGNIIIELDGTVVLNAQFQDVVEGKAGAPFIYPFVADKMQTSGGVYIKIPMPYRESMRVTVQNNPFFYHVSYRSFATADGISTFDPSNVPTDLLEQTKTWGTQPPASLVNEPNLHADFSLAPGESTTIATLDEPGMLQAFTLGLPGLKGAPAPERMNDDGRATKDSTSFTVAIDPANEGVTLTRRYDPISPDQKARILVDGTQAGQWDGTEGKSGVWREESVELPADATAGKSSIRITNEFISAGNDFNEFRYFVDSKVGGDMIRTDEVDVGEGTDESRASEQAHDYSIVNERWHGDRTYARENTNPADAEQIAASDDFLTNTHIQIHADGQLTVDAPIGEFFGTGLGQAPVTSLMFGVDPETGTYSSWWPMPFGKTMTISLVNNSQYTLNNGTCDVTFNADASVAERLSGPVPSLGYFYATHHAGPTEDGRDWVFLSTEGQGRFMGVSHTMSSSQGDGNVRGYLEGDERIYVDGLRTPQWHGTGSEDFYEGGWYFDYGPFSAFTNGAPLEKIAGTYGCDYQCDSAYRLLIGDAIDFQSSISAGLEHGPDNRHPAEYSSTAFWYGHAAAPVLTLTDSLNITDVDSEAAHAYSGGGEPRSLTSTFEGNDDTVSVTDSLRDSADPITFTAAVKKSNQGVRLHRMSDQSSGYQSVDVAVNGMHVGTWLQPLANQTHQWLEDTFEIPRAITENVDSITVELTPRDGSAPWSAARYEVYTIGGEEAATPVEPPEPAEPPAPPTSPTTGERPQADKPPRLSATGSSAPILALTALGALGVGACALSVRRRH</sequence>
<dbReference type="EMBL" id="LT629792">
    <property type="protein sequence ID" value="SDT87012.1"/>
    <property type="molecule type" value="Genomic_DNA"/>
</dbReference>
<organism evidence="4 5">
    <name type="scientific">Schaalia radingae</name>
    <dbReference type="NCBI Taxonomy" id="131110"/>
    <lineage>
        <taxon>Bacteria</taxon>
        <taxon>Bacillati</taxon>
        <taxon>Actinomycetota</taxon>
        <taxon>Actinomycetes</taxon>
        <taxon>Actinomycetales</taxon>
        <taxon>Actinomycetaceae</taxon>
        <taxon>Schaalia</taxon>
    </lineage>
</organism>